<dbReference type="RefSeq" id="WP_377578745.1">
    <property type="nucleotide sequence ID" value="NZ_JBHTKA010000003.1"/>
</dbReference>
<proteinExistence type="predicted"/>
<protein>
    <submittedName>
        <fullName evidence="1">Uncharacterized protein</fullName>
    </submittedName>
</protein>
<keyword evidence="2" id="KW-1185">Reference proteome</keyword>
<evidence type="ECO:0000313" key="1">
    <source>
        <dbReference type="EMBL" id="MFD0999760.1"/>
    </source>
</evidence>
<name>A0ABW3K0I7_9BACT</name>
<reference evidence="2" key="1">
    <citation type="journal article" date="2019" name="Int. J. Syst. Evol. Microbiol.">
        <title>The Global Catalogue of Microorganisms (GCM) 10K type strain sequencing project: providing services to taxonomists for standard genome sequencing and annotation.</title>
        <authorList>
            <consortium name="The Broad Institute Genomics Platform"/>
            <consortium name="The Broad Institute Genome Sequencing Center for Infectious Disease"/>
            <person name="Wu L."/>
            <person name="Ma J."/>
        </authorList>
    </citation>
    <scope>NUCLEOTIDE SEQUENCE [LARGE SCALE GENOMIC DNA]</scope>
    <source>
        <strain evidence="2">CCUG 58938</strain>
    </source>
</reference>
<dbReference type="Proteomes" id="UP001597112">
    <property type="component" value="Unassembled WGS sequence"/>
</dbReference>
<dbReference type="EMBL" id="JBHTKA010000003">
    <property type="protein sequence ID" value="MFD0999760.1"/>
    <property type="molecule type" value="Genomic_DNA"/>
</dbReference>
<accession>A0ABW3K0I7</accession>
<organism evidence="1 2">
    <name type="scientific">Ohtaekwangia kribbensis</name>
    <dbReference type="NCBI Taxonomy" id="688913"/>
    <lineage>
        <taxon>Bacteria</taxon>
        <taxon>Pseudomonadati</taxon>
        <taxon>Bacteroidota</taxon>
        <taxon>Cytophagia</taxon>
        <taxon>Cytophagales</taxon>
        <taxon>Fulvivirgaceae</taxon>
        <taxon>Ohtaekwangia</taxon>
    </lineage>
</organism>
<comment type="caution">
    <text evidence="1">The sequence shown here is derived from an EMBL/GenBank/DDBJ whole genome shotgun (WGS) entry which is preliminary data.</text>
</comment>
<sequence length="32" mass="3339">MIPSVKPILAKLAGTDFLGIRKDCNNHSGANG</sequence>
<evidence type="ECO:0000313" key="2">
    <source>
        <dbReference type="Proteomes" id="UP001597112"/>
    </source>
</evidence>
<gene>
    <name evidence="1" type="ORF">ACFQ21_10595</name>
</gene>